<keyword evidence="1" id="KW-0472">Membrane</keyword>
<protein>
    <submittedName>
        <fullName evidence="2">Uncharacterized protein</fullName>
    </submittedName>
</protein>
<name>A0ABN8KUT6_9BACI</name>
<evidence type="ECO:0000256" key="1">
    <source>
        <dbReference type="SAM" id="Phobius"/>
    </source>
</evidence>
<accession>A0ABN8KUT6</accession>
<keyword evidence="3" id="KW-1185">Reference proteome</keyword>
<evidence type="ECO:0000313" key="3">
    <source>
        <dbReference type="Proteomes" id="UP000838308"/>
    </source>
</evidence>
<keyword evidence="1" id="KW-0812">Transmembrane</keyword>
<feature type="transmembrane region" description="Helical" evidence="1">
    <location>
        <begin position="6"/>
        <end position="24"/>
    </location>
</feature>
<comment type="caution">
    <text evidence="2">The sequence shown here is derived from an EMBL/GenBank/DDBJ whole genome shotgun (WGS) entry which is preliminary data.</text>
</comment>
<dbReference type="EMBL" id="CALBWS010000049">
    <property type="protein sequence ID" value="CAH2717479.1"/>
    <property type="molecule type" value="Genomic_DNA"/>
</dbReference>
<sequence>MKKTKIYSSILIVIILALVIIYKANIINTTSYITILDKGNDGRNYWVVVVNPFDSVKKKFKINIDSKTTWNLIKINEKYLATYEYISIERNVNLVDIQYGFLSQTKPK</sequence>
<proteinExistence type="predicted"/>
<organism evidence="2 3">
    <name type="scientific">Neobacillus rhizosphaerae</name>
    <dbReference type="NCBI Taxonomy" id="2880965"/>
    <lineage>
        <taxon>Bacteria</taxon>
        <taxon>Bacillati</taxon>
        <taxon>Bacillota</taxon>
        <taxon>Bacilli</taxon>
        <taxon>Bacillales</taxon>
        <taxon>Bacillaceae</taxon>
        <taxon>Neobacillus</taxon>
    </lineage>
</organism>
<reference evidence="2" key="1">
    <citation type="submission" date="2022-04" db="EMBL/GenBank/DDBJ databases">
        <authorList>
            <person name="Criscuolo A."/>
        </authorList>
    </citation>
    <scope>NUCLEOTIDE SEQUENCE</scope>
    <source>
        <strain evidence="2">CIP111895</strain>
    </source>
</reference>
<dbReference type="RefSeq" id="WP_248737691.1">
    <property type="nucleotide sequence ID" value="NZ_CALBWS010000049.1"/>
</dbReference>
<keyword evidence="1" id="KW-1133">Transmembrane helix</keyword>
<dbReference type="Proteomes" id="UP000838308">
    <property type="component" value="Unassembled WGS sequence"/>
</dbReference>
<evidence type="ECO:0000313" key="2">
    <source>
        <dbReference type="EMBL" id="CAH2717479.1"/>
    </source>
</evidence>
<gene>
    <name evidence="2" type="ORF">BACCIP111895_04693</name>
</gene>